<feature type="compositionally biased region" description="Basic and acidic residues" evidence="2">
    <location>
        <begin position="526"/>
        <end position="558"/>
    </location>
</feature>
<evidence type="ECO:0000259" key="3">
    <source>
        <dbReference type="Pfam" id="PF07727"/>
    </source>
</evidence>
<reference evidence="4" key="2">
    <citation type="submission" date="2022-01" db="EMBL/GenBank/DDBJ databases">
        <authorList>
            <person name="Yamashiro T."/>
            <person name="Shiraishi A."/>
            <person name="Satake H."/>
            <person name="Nakayama K."/>
        </authorList>
    </citation>
    <scope>NUCLEOTIDE SEQUENCE</scope>
</reference>
<comment type="caution">
    <text evidence="4">The sequence shown here is derived from an EMBL/GenBank/DDBJ whole genome shotgun (WGS) entry which is preliminary data.</text>
</comment>
<feature type="domain" description="Reverse transcriptase Ty1/copia-type" evidence="3">
    <location>
        <begin position="652"/>
        <end position="769"/>
    </location>
</feature>
<evidence type="ECO:0000313" key="4">
    <source>
        <dbReference type="EMBL" id="GJT89855.1"/>
    </source>
</evidence>
<organism evidence="4 5">
    <name type="scientific">Tanacetum coccineum</name>
    <dbReference type="NCBI Taxonomy" id="301880"/>
    <lineage>
        <taxon>Eukaryota</taxon>
        <taxon>Viridiplantae</taxon>
        <taxon>Streptophyta</taxon>
        <taxon>Embryophyta</taxon>
        <taxon>Tracheophyta</taxon>
        <taxon>Spermatophyta</taxon>
        <taxon>Magnoliopsida</taxon>
        <taxon>eudicotyledons</taxon>
        <taxon>Gunneridae</taxon>
        <taxon>Pentapetalae</taxon>
        <taxon>asterids</taxon>
        <taxon>campanulids</taxon>
        <taxon>Asterales</taxon>
        <taxon>Asteraceae</taxon>
        <taxon>Asteroideae</taxon>
        <taxon>Anthemideae</taxon>
        <taxon>Anthemidinae</taxon>
        <taxon>Tanacetum</taxon>
    </lineage>
</organism>
<dbReference type="Proteomes" id="UP001151760">
    <property type="component" value="Unassembled WGS sequence"/>
</dbReference>
<dbReference type="EMBL" id="BQNB010019867">
    <property type="protein sequence ID" value="GJT89855.1"/>
    <property type="molecule type" value="Genomic_DNA"/>
</dbReference>
<feature type="compositionally biased region" description="Polar residues" evidence="2">
    <location>
        <begin position="941"/>
        <end position="953"/>
    </location>
</feature>
<dbReference type="InterPro" id="IPR013103">
    <property type="entry name" value="RVT_2"/>
</dbReference>
<protein>
    <submittedName>
        <fullName evidence="4">Retrovirus-related pol polyprotein from transposon TNT 1-94</fullName>
    </submittedName>
</protein>
<feature type="compositionally biased region" description="Basic and acidic residues" evidence="2">
    <location>
        <begin position="922"/>
        <end position="936"/>
    </location>
</feature>
<feature type="region of interest" description="Disordered" evidence="2">
    <location>
        <begin position="511"/>
        <end position="567"/>
    </location>
</feature>
<evidence type="ECO:0000256" key="1">
    <source>
        <dbReference type="SAM" id="Coils"/>
    </source>
</evidence>
<dbReference type="CDD" id="cd09272">
    <property type="entry name" value="RNase_HI_RT_Ty1"/>
    <property type="match status" value="1"/>
</dbReference>
<keyword evidence="1" id="KW-0175">Coiled coil</keyword>
<gene>
    <name evidence="4" type="ORF">Tco_1078700</name>
</gene>
<reference evidence="4" key="1">
    <citation type="journal article" date="2022" name="Int. J. Mol. Sci.">
        <title>Draft Genome of Tanacetum Coccineum: Genomic Comparison of Closely Related Tanacetum-Family Plants.</title>
        <authorList>
            <person name="Yamashiro T."/>
            <person name="Shiraishi A."/>
            <person name="Nakayama K."/>
            <person name="Satake H."/>
        </authorList>
    </citation>
    <scope>NUCLEOTIDE SEQUENCE</scope>
</reference>
<proteinExistence type="predicted"/>
<dbReference type="PANTHER" id="PTHR11439:SF509">
    <property type="entry name" value="RNA-DIRECTED DNA POLYMERASE"/>
    <property type="match status" value="1"/>
</dbReference>
<sequence length="973" mass="108903">MRKTPPPPFCKNLYPDDLEEMDLRWQMAMLTMRTRRLLKNTRKKFSVNGTETIGFDKSTLECYNCHKRGHFERSSDQSEEGSTSFALMAYTSTSSNSELSTDLNCSSSCLENVKFLKEQNEQLLKYLRTSKLNAITYKTCLESVEARLLVYKKNESVYEEDIKVLKREIHLREVPITELRRNVELAQKQKDEIQLIVENFENSSKNLSKLIDCQIDDKCKTSLGYNAVPPPFSGLEEFTSEPIVENSKTKANEAKPKAVRKNNGAPITKDWVSKSKEEDVPQAKIEKKTVKPSFAKIKFVKPKGKTARKIAKQVEQLRQNIHTPRGNQRNWNNMMSQRLGSNFEIFNKACYVSGSFDHLVNTIKDKNVNAARPKAVVNVARPNAVLNSVKGNHGNPQMDLQDKGVIDSGCSRHMTGNMSYLTDNEEIDGGYVAFGGNPKGGKITGKGSGPNWLFDIDALTKSMNYKLVVAGNQSNSNAGTKECDDACKARMEIVPGKDYILLPFWTTNPQFSQSSKISPDVGFKPSGDDKKNVTEEPGKEDGDSSKDGESYDQDKEDNVNNTNTVNAASTNQVNVIGAKTSIELPDDPNMPELEDIVYLDDDEDFGAEADMTNLDAFMPVCPIATTRIHKDHPVEQIIGDLNSAPQTRRMIKNLEEHARLVAQGYTQEEGIDYDEVFFPVAKIEAIRLFLAYASFKDFVVYQMDVKSAFLYGKIEKEVYVCQPPGFEDPDFPDRVYKVEKALYGLHQAPNPCQDKYVIEILKKFSFIDVKTASTPMETQKILLKDEYGEEVDVYLFRSMIGSLMYLTSSRPNIMFAVYRKSTTGGCQFLGSRLISWHCKIQTVVANSTIEAEYVAASSCCGQAKTIIGEVQLQALVDGKKIIITEASIRSDLQLNDEEGCPKSREDGILEGSTKNTAIGLDGRAETRGGGPRRQETMGDTIAQTRSENVSKFSNDPLLTRGNTLRSGEDILKL</sequence>
<name>A0ABQ5HQA5_9ASTR</name>
<accession>A0ABQ5HQA5</accession>
<evidence type="ECO:0000313" key="5">
    <source>
        <dbReference type="Proteomes" id="UP001151760"/>
    </source>
</evidence>
<feature type="region of interest" description="Disordered" evidence="2">
    <location>
        <begin position="899"/>
        <end position="956"/>
    </location>
</feature>
<dbReference type="PANTHER" id="PTHR11439">
    <property type="entry name" value="GAG-POL-RELATED RETROTRANSPOSON"/>
    <property type="match status" value="1"/>
</dbReference>
<feature type="coiled-coil region" evidence="1">
    <location>
        <begin position="176"/>
        <end position="203"/>
    </location>
</feature>
<evidence type="ECO:0000256" key="2">
    <source>
        <dbReference type="SAM" id="MobiDB-lite"/>
    </source>
</evidence>
<keyword evidence="5" id="KW-1185">Reference proteome</keyword>
<dbReference type="Pfam" id="PF07727">
    <property type="entry name" value="RVT_2"/>
    <property type="match status" value="1"/>
</dbReference>